<dbReference type="PROSITE" id="PS50297">
    <property type="entry name" value="ANK_REP_REGION"/>
    <property type="match status" value="1"/>
</dbReference>
<feature type="repeat" description="ANK" evidence="3">
    <location>
        <begin position="109"/>
        <end position="141"/>
    </location>
</feature>
<dbReference type="PANTHER" id="PTHR24198">
    <property type="entry name" value="ANKYRIN REPEAT AND PROTEIN KINASE DOMAIN-CONTAINING PROTEIN"/>
    <property type="match status" value="1"/>
</dbReference>
<dbReference type="InterPro" id="IPR036770">
    <property type="entry name" value="Ankyrin_rpt-contain_sf"/>
</dbReference>
<dbReference type="Gene3D" id="1.25.40.20">
    <property type="entry name" value="Ankyrin repeat-containing domain"/>
    <property type="match status" value="2"/>
</dbReference>
<keyword evidence="2 3" id="KW-0040">ANK repeat</keyword>
<evidence type="ECO:0000313" key="4">
    <source>
        <dbReference type="EMBL" id="CAL5133146.1"/>
    </source>
</evidence>
<evidence type="ECO:0008006" key="6">
    <source>
        <dbReference type="Google" id="ProtNLM"/>
    </source>
</evidence>
<dbReference type="EMBL" id="CAXLJL010000156">
    <property type="protein sequence ID" value="CAL5133146.1"/>
    <property type="molecule type" value="Genomic_DNA"/>
</dbReference>
<feature type="repeat" description="ANK" evidence="3">
    <location>
        <begin position="76"/>
        <end position="108"/>
    </location>
</feature>
<dbReference type="Proteomes" id="UP001497525">
    <property type="component" value="Unassembled WGS sequence"/>
</dbReference>
<dbReference type="AlphaFoldDB" id="A0AAV2T8F2"/>
<name>A0AAV2T8F2_CALDB</name>
<sequence>MMQELVLKLGSQLHYFCMMGDVDNVLKCLKGRDDNLFTMDDCNYWTPAHWAANYDKSECLALLKSYDAVDTPSFRSMAIPLHIACERGNYNCVRVLLGPNCKLNSQDYQGDTPLHKAAAGGHLNCIQLLILAGAQINVQNFSNRTPTEVAAMAGHFEVASTLNEITAHQNQQNSISTRDPNKDNHCAAPLCRTSVGNCFKRQNAPDFDDPLDKRRKYNDPVMQIAVDLIGKSQDNVQSSVLEHAASMSMASTYADYYSQYLNTCGTLHRS</sequence>
<evidence type="ECO:0000256" key="2">
    <source>
        <dbReference type="ARBA" id="ARBA00023043"/>
    </source>
</evidence>
<dbReference type="PROSITE" id="PS50088">
    <property type="entry name" value="ANK_REPEAT"/>
    <property type="match status" value="2"/>
</dbReference>
<evidence type="ECO:0000313" key="5">
    <source>
        <dbReference type="Proteomes" id="UP001497525"/>
    </source>
</evidence>
<accession>A0AAV2T8F2</accession>
<keyword evidence="1" id="KW-0677">Repeat</keyword>
<gene>
    <name evidence="4" type="ORF">CDAUBV1_LOCUS6421</name>
</gene>
<dbReference type="Pfam" id="PF12796">
    <property type="entry name" value="Ank_2"/>
    <property type="match status" value="1"/>
</dbReference>
<dbReference type="PANTHER" id="PTHR24198:SF194">
    <property type="entry name" value="INVERSIN-A"/>
    <property type="match status" value="1"/>
</dbReference>
<dbReference type="InterPro" id="IPR002110">
    <property type="entry name" value="Ankyrin_rpt"/>
</dbReference>
<reference evidence="4" key="1">
    <citation type="submission" date="2024-06" db="EMBL/GenBank/DDBJ databases">
        <authorList>
            <person name="Liu X."/>
            <person name="Lenzi L."/>
            <person name="Haldenby T S."/>
            <person name="Uol C."/>
        </authorList>
    </citation>
    <scope>NUCLEOTIDE SEQUENCE</scope>
</reference>
<evidence type="ECO:0000256" key="1">
    <source>
        <dbReference type="ARBA" id="ARBA00022737"/>
    </source>
</evidence>
<dbReference type="SUPFAM" id="SSF48403">
    <property type="entry name" value="Ankyrin repeat"/>
    <property type="match status" value="1"/>
</dbReference>
<comment type="caution">
    <text evidence="4">The sequence shown here is derived from an EMBL/GenBank/DDBJ whole genome shotgun (WGS) entry which is preliminary data.</text>
</comment>
<organism evidence="4 5">
    <name type="scientific">Calicophoron daubneyi</name>
    <name type="common">Rumen fluke</name>
    <name type="synonym">Paramphistomum daubneyi</name>
    <dbReference type="NCBI Taxonomy" id="300641"/>
    <lineage>
        <taxon>Eukaryota</taxon>
        <taxon>Metazoa</taxon>
        <taxon>Spiralia</taxon>
        <taxon>Lophotrochozoa</taxon>
        <taxon>Platyhelminthes</taxon>
        <taxon>Trematoda</taxon>
        <taxon>Digenea</taxon>
        <taxon>Plagiorchiida</taxon>
        <taxon>Pronocephalata</taxon>
        <taxon>Paramphistomoidea</taxon>
        <taxon>Paramphistomidae</taxon>
        <taxon>Calicophoron</taxon>
    </lineage>
</organism>
<evidence type="ECO:0000256" key="3">
    <source>
        <dbReference type="PROSITE-ProRule" id="PRU00023"/>
    </source>
</evidence>
<protein>
    <recommendedName>
        <fullName evidence="6">Ankyrin repeat domain-containing protein 10</fullName>
    </recommendedName>
</protein>
<dbReference type="SMART" id="SM00248">
    <property type="entry name" value="ANK"/>
    <property type="match status" value="4"/>
</dbReference>
<proteinExistence type="predicted"/>